<proteinExistence type="predicted"/>
<organism evidence="2 3">
    <name type="scientific">Orchesella dallaii</name>
    <dbReference type="NCBI Taxonomy" id="48710"/>
    <lineage>
        <taxon>Eukaryota</taxon>
        <taxon>Metazoa</taxon>
        <taxon>Ecdysozoa</taxon>
        <taxon>Arthropoda</taxon>
        <taxon>Hexapoda</taxon>
        <taxon>Collembola</taxon>
        <taxon>Entomobryomorpha</taxon>
        <taxon>Entomobryoidea</taxon>
        <taxon>Orchesellidae</taxon>
        <taxon>Orchesellinae</taxon>
        <taxon>Orchesella</taxon>
    </lineage>
</organism>
<evidence type="ECO:0000313" key="2">
    <source>
        <dbReference type="EMBL" id="CAL8090188.1"/>
    </source>
</evidence>
<evidence type="ECO:0000256" key="1">
    <source>
        <dbReference type="SAM" id="SignalP"/>
    </source>
</evidence>
<keyword evidence="3" id="KW-1185">Reference proteome</keyword>
<accession>A0ABP1Q710</accession>
<dbReference type="EMBL" id="CAXLJM020000024">
    <property type="protein sequence ID" value="CAL8090188.1"/>
    <property type="molecule type" value="Genomic_DNA"/>
</dbReference>
<comment type="caution">
    <text evidence="2">The sequence shown here is derived from an EMBL/GenBank/DDBJ whole genome shotgun (WGS) entry which is preliminary data.</text>
</comment>
<reference evidence="2 3" key="1">
    <citation type="submission" date="2024-08" db="EMBL/GenBank/DDBJ databases">
        <authorList>
            <person name="Cucini C."/>
            <person name="Frati F."/>
        </authorList>
    </citation>
    <scope>NUCLEOTIDE SEQUENCE [LARGE SCALE GENOMIC DNA]</scope>
</reference>
<dbReference type="Proteomes" id="UP001642540">
    <property type="component" value="Unassembled WGS sequence"/>
</dbReference>
<sequence length="144" mass="16125">MLIKSKAWLLPVTAGLLLGLQVTSSNGLHCFKCRGCNHLNWAIDQVFRCIEGEVCSKDVMFYPKNGTTVTLERAVVSRNCKKYDPARDILNGCQQIKGVSPPYPGIRCMCNDTEYCNGAVVSCRVLDVQLQLLFMITFQIILVY</sequence>
<keyword evidence="1" id="KW-0732">Signal</keyword>
<gene>
    <name evidence="2" type="ORF">ODALV1_LOCUS7575</name>
</gene>
<feature type="chain" id="PRO_5047008064" description="Protein quiver" evidence="1">
    <location>
        <begin position="28"/>
        <end position="144"/>
    </location>
</feature>
<name>A0ABP1Q710_9HEXA</name>
<feature type="signal peptide" evidence="1">
    <location>
        <begin position="1"/>
        <end position="27"/>
    </location>
</feature>
<evidence type="ECO:0000313" key="3">
    <source>
        <dbReference type="Proteomes" id="UP001642540"/>
    </source>
</evidence>
<evidence type="ECO:0008006" key="4">
    <source>
        <dbReference type="Google" id="ProtNLM"/>
    </source>
</evidence>
<protein>
    <recommendedName>
        <fullName evidence="4">Protein quiver</fullName>
    </recommendedName>
</protein>